<sequence>MYISRTIPSLFIIISAISLSFSLSPPPPPPPLSSPRARYLSLRPKMSECNHQNQIPLVYPPPVSTMAYVAPPPPGYPIRDGQQPAQNAVPIETKTRDGASTLLRVLCCALECCSQMQG</sequence>
<comment type="caution">
    <text evidence="2">The sequence shown here is derived from an EMBL/GenBank/DDBJ whole genome shotgun (WGS) entry which is preliminary data.</text>
</comment>
<proteinExistence type="predicted"/>
<accession>A0ABD3LXU5</accession>
<keyword evidence="1" id="KW-0732">Signal</keyword>
<organism evidence="2 3">
    <name type="scientific">Eucalyptus globulus</name>
    <name type="common">Tasmanian blue gum</name>
    <dbReference type="NCBI Taxonomy" id="34317"/>
    <lineage>
        <taxon>Eukaryota</taxon>
        <taxon>Viridiplantae</taxon>
        <taxon>Streptophyta</taxon>
        <taxon>Embryophyta</taxon>
        <taxon>Tracheophyta</taxon>
        <taxon>Spermatophyta</taxon>
        <taxon>Magnoliopsida</taxon>
        <taxon>eudicotyledons</taxon>
        <taxon>Gunneridae</taxon>
        <taxon>Pentapetalae</taxon>
        <taxon>rosids</taxon>
        <taxon>malvids</taxon>
        <taxon>Myrtales</taxon>
        <taxon>Myrtaceae</taxon>
        <taxon>Myrtoideae</taxon>
        <taxon>Eucalypteae</taxon>
        <taxon>Eucalyptus</taxon>
    </lineage>
</organism>
<evidence type="ECO:0000256" key="1">
    <source>
        <dbReference type="SAM" id="SignalP"/>
    </source>
</evidence>
<dbReference type="EMBL" id="JBJKBG010000001">
    <property type="protein sequence ID" value="KAL3753210.1"/>
    <property type="molecule type" value="Genomic_DNA"/>
</dbReference>
<dbReference type="AlphaFoldDB" id="A0ABD3LXU5"/>
<dbReference type="Proteomes" id="UP001634007">
    <property type="component" value="Unassembled WGS sequence"/>
</dbReference>
<evidence type="ECO:0000313" key="3">
    <source>
        <dbReference type="Proteomes" id="UP001634007"/>
    </source>
</evidence>
<feature type="chain" id="PRO_5044823767" description="Cysteine-rich transmembrane CYSTM domain-containing protein" evidence="1">
    <location>
        <begin position="23"/>
        <end position="118"/>
    </location>
</feature>
<evidence type="ECO:0000313" key="2">
    <source>
        <dbReference type="EMBL" id="KAL3753210.1"/>
    </source>
</evidence>
<evidence type="ECO:0008006" key="4">
    <source>
        <dbReference type="Google" id="ProtNLM"/>
    </source>
</evidence>
<name>A0ABD3LXU5_EUCGL</name>
<protein>
    <recommendedName>
        <fullName evidence="4">Cysteine-rich transmembrane CYSTM domain-containing protein</fullName>
    </recommendedName>
</protein>
<gene>
    <name evidence="2" type="ORF">ACJRO7_000585</name>
</gene>
<feature type="signal peptide" evidence="1">
    <location>
        <begin position="1"/>
        <end position="22"/>
    </location>
</feature>
<reference evidence="2 3" key="1">
    <citation type="submission" date="2024-11" db="EMBL/GenBank/DDBJ databases">
        <title>Chromosome-level genome assembly of Eucalyptus globulus Labill. provides insights into its genome evolution.</title>
        <authorList>
            <person name="Li X."/>
        </authorList>
    </citation>
    <scope>NUCLEOTIDE SEQUENCE [LARGE SCALE GENOMIC DNA]</scope>
    <source>
        <strain evidence="2">CL2024</strain>
        <tissue evidence="2">Fresh tender leaves</tissue>
    </source>
</reference>
<keyword evidence="3" id="KW-1185">Reference proteome</keyword>